<protein>
    <submittedName>
        <fullName evidence="4">DNA-binding transcriptional regulator, MerR family</fullName>
    </submittedName>
</protein>
<dbReference type="SUPFAM" id="SSF46955">
    <property type="entry name" value="Putative DNA-binding domain"/>
    <property type="match status" value="1"/>
</dbReference>
<evidence type="ECO:0000313" key="4">
    <source>
        <dbReference type="EMBL" id="SHH85967.1"/>
    </source>
</evidence>
<dbReference type="Gene3D" id="1.10.1660.10">
    <property type="match status" value="1"/>
</dbReference>
<dbReference type="PANTHER" id="PTHR30204">
    <property type="entry name" value="REDOX-CYCLING DRUG-SENSING TRANSCRIPTIONAL ACTIVATOR SOXR"/>
    <property type="match status" value="1"/>
</dbReference>
<dbReference type="InterPro" id="IPR009061">
    <property type="entry name" value="DNA-bd_dom_put_sf"/>
</dbReference>
<dbReference type="Pfam" id="PF13411">
    <property type="entry name" value="MerR_1"/>
    <property type="match status" value="1"/>
</dbReference>
<sequence length="263" mass="30303">MENIKMMTVGELAKEANVSVRTLQYYDKIDILKPSSFSEGGRRLYNSKDMAVLHQIITLKSLGFSLNDIKDRIMPVNKPSDATKILNTQAEIIREKIAKLQKLEESINMLSDEIKETNNIDWSKYAKMMNLVNENNEFYWVVKHLDENTLNTLAEGYENNKADTSIDWWRSGCEKAIELESKGMSPESFEGQEFAKEWWGNIIKFTSGDSQVFGKLMDFREDVDNWPEDFKLLYKKADNYINKALGTYIIKNNVKIPKGIGGE</sequence>
<accession>A0A1M5WEW4</accession>
<dbReference type="SMART" id="SM00422">
    <property type="entry name" value="HTH_MERR"/>
    <property type="match status" value="1"/>
</dbReference>
<dbReference type="InterPro" id="IPR047057">
    <property type="entry name" value="MerR_fam"/>
</dbReference>
<dbReference type="GO" id="GO:0003677">
    <property type="term" value="F:DNA binding"/>
    <property type="evidence" value="ECO:0007669"/>
    <property type="project" value="UniProtKB-KW"/>
</dbReference>
<dbReference type="Proteomes" id="UP000184241">
    <property type="component" value="Unassembled WGS sequence"/>
</dbReference>
<gene>
    <name evidence="4" type="ORF">SAMN02745941_01059</name>
</gene>
<dbReference type="AlphaFoldDB" id="A0A1M5WEW4"/>
<keyword evidence="2" id="KW-0175">Coiled coil</keyword>
<dbReference type="EMBL" id="FQXU01000004">
    <property type="protein sequence ID" value="SHH85967.1"/>
    <property type="molecule type" value="Genomic_DNA"/>
</dbReference>
<name>A0A1M5WEW4_9CLOT</name>
<proteinExistence type="predicted"/>
<dbReference type="GO" id="GO:0003700">
    <property type="term" value="F:DNA-binding transcription factor activity"/>
    <property type="evidence" value="ECO:0007669"/>
    <property type="project" value="InterPro"/>
</dbReference>
<keyword evidence="1 4" id="KW-0238">DNA-binding</keyword>
<reference evidence="4 5" key="1">
    <citation type="submission" date="2016-11" db="EMBL/GenBank/DDBJ databases">
        <authorList>
            <person name="Jaros S."/>
            <person name="Januszkiewicz K."/>
            <person name="Wedrychowicz H."/>
        </authorList>
    </citation>
    <scope>NUCLEOTIDE SEQUENCE [LARGE SCALE GENOMIC DNA]</scope>
    <source>
        <strain evidence="4 5">DSM 6191</strain>
    </source>
</reference>
<feature type="domain" description="HTH merR-type" evidence="3">
    <location>
        <begin position="6"/>
        <end position="76"/>
    </location>
</feature>
<dbReference type="RefSeq" id="WP_073017437.1">
    <property type="nucleotide sequence ID" value="NZ_FQXU01000004.1"/>
</dbReference>
<evidence type="ECO:0000256" key="2">
    <source>
        <dbReference type="SAM" id="Coils"/>
    </source>
</evidence>
<dbReference type="PROSITE" id="PS50937">
    <property type="entry name" value="HTH_MERR_2"/>
    <property type="match status" value="1"/>
</dbReference>
<evidence type="ECO:0000256" key="1">
    <source>
        <dbReference type="ARBA" id="ARBA00023125"/>
    </source>
</evidence>
<dbReference type="CDD" id="cd01106">
    <property type="entry name" value="HTH_TipAL-Mta"/>
    <property type="match status" value="1"/>
</dbReference>
<feature type="coiled-coil region" evidence="2">
    <location>
        <begin position="93"/>
        <end position="120"/>
    </location>
</feature>
<dbReference type="PRINTS" id="PR00040">
    <property type="entry name" value="HTHMERR"/>
</dbReference>
<organism evidence="4 5">
    <name type="scientific">Clostridium intestinale DSM 6191</name>
    <dbReference type="NCBI Taxonomy" id="1121320"/>
    <lineage>
        <taxon>Bacteria</taxon>
        <taxon>Bacillati</taxon>
        <taxon>Bacillota</taxon>
        <taxon>Clostridia</taxon>
        <taxon>Eubacteriales</taxon>
        <taxon>Clostridiaceae</taxon>
        <taxon>Clostridium</taxon>
    </lineage>
</organism>
<dbReference type="PANTHER" id="PTHR30204:SF96">
    <property type="entry name" value="CHROMOSOME-ANCHORING PROTEIN RACA"/>
    <property type="match status" value="1"/>
</dbReference>
<dbReference type="InterPro" id="IPR000551">
    <property type="entry name" value="MerR-type_HTH_dom"/>
</dbReference>
<evidence type="ECO:0000313" key="5">
    <source>
        <dbReference type="Proteomes" id="UP000184241"/>
    </source>
</evidence>
<evidence type="ECO:0000259" key="3">
    <source>
        <dbReference type="PROSITE" id="PS50937"/>
    </source>
</evidence>